<feature type="transmembrane region" description="Helical" evidence="6">
    <location>
        <begin position="172"/>
        <end position="194"/>
    </location>
</feature>
<name>A0ABD4T5H8_9CYAN</name>
<dbReference type="NCBIfam" id="TIGR02235">
    <property type="entry name" value="menA_cyano-plnt"/>
    <property type="match status" value="1"/>
</dbReference>
<comment type="subcellular location">
    <subcellularLocation>
        <location evidence="6">Cell inner membrane</location>
        <topology evidence="6">Multi-pass membrane protein</topology>
    </subcellularLocation>
    <subcellularLocation>
        <location evidence="1">Membrane</location>
        <topology evidence="1">Multi-pass membrane protein</topology>
    </subcellularLocation>
</comment>
<comment type="similarity">
    <text evidence="6">Belongs to the MenA family. Type 2 subfamily.</text>
</comment>
<dbReference type="HAMAP" id="MF_01938">
    <property type="entry name" value="MenA_2"/>
    <property type="match status" value="1"/>
</dbReference>
<dbReference type="GO" id="GO:0004659">
    <property type="term" value="F:prenyltransferase activity"/>
    <property type="evidence" value="ECO:0007669"/>
    <property type="project" value="UniProtKB-UniRule"/>
</dbReference>
<evidence type="ECO:0000256" key="1">
    <source>
        <dbReference type="ARBA" id="ARBA00004141"/>
    </source>
</evidence>
<evidence type="ECO:0000256" key="3">
    <source>
        <dbReference type="ARBA" id="ARBA00022692"/>
    </source>
</evidence>
<feature type="transmembrane region" description="Helical" evidence="6">
    <location>
        <begin position="277"/>
        <end position="300"/>
    </location>
</feature>
<comment type="function">
    <text evidence="6">Involved in the synthesis of phylloquinone (vitamin K1). Catalyzes the transfer of a prenyl chain to 2-carboxy-1,4-naphthoquinone.</text>
</comment>
<dbReference type="RefSeq" id="WP_166282678.1">
    <property type="nucleotide sequence ID" value="NZ_JTHE03000076.1"/>
</dbReference>
<keyword evidence="2 6" id="KW-0808">Transferase</keyword>
<feature type="transmembrane region" description="Helical" evidence="6">
    <location>
        <begin position="215"/>
        <end position="239"/>
    </location>
</feature>
<dbReference type="EC" id="2.5.1.130" evidence="6"/>
<keyword evidence="6" id="KW-0997">Cell inner membrane</keyword>
<keyword evidence="3 6" id="KW-0812">Transmembrane</keyword>
<reference evidence="7 8" key="1">
    <citation type="journal article" date="2015" name="Genome Announc.">
        <title>Draft Genome Sequence of Filamentous Marine Cyanobacterium Lyngbya confervoides Strain BDU141951.</title>
        <authorList>
            <person name="Chandrababunaidu M.M."/>
            <person name="Sen D."/>
            <person name="Tripathy S."/>
        </authorList>
    </citation>
    <scope>NUCLEOTIDE SEQUENCE [LARGE SCALE GENOMIC DNA]</scope>
    <source>
        <strain evidence="7 8">BDU141951</strain>
    </source>
</reference>
<feature type="transmembrane region" description="Helical" evidence="6">
    <location>
        <begin position="93"/>
        <end position="113"/>
    </location>
</feature>
<dbReference type="AlphaFoldDB" id="A0ABD4T5H8"/>
<keyword evidence="4 6" id="KW-1133">Transmembrane helix</keyword>
<dbReference type="GO" id="GO:0042372">
    <property type="term" value="P:phylloquinone biosynthetic process"/>
    <property type="evidence" value="ECO:0007669"/>
    <property type="project" value="UniProtKB-UniRule"/>
</dbReference>
<dbReference type="CDD" id="cd13962">
    <property type="entry name" value="PT_UbiA_UBIAD1"/>
    <property type="match status" value="1"/>
</dbReference>
<feature type="transmembrane region" description="Helical" evidence="6">
    <location>
        <begin position="147"/>
        <end position="166"/>
    </location>
</feature>
<evidence type="ECO:0000256" key="5">
    <source>
        <dbReference type="ARBA" id="ARBA00023136"/>
    </source>
</evidence>
<accession>A0ABD4T5H8</accession>
<evidence type="ECO:0000313" key="8">
    <source>
        <dbReference type="Proteomes" id="UP000031561"/>
    </source>
</evidence>
<dbReference type="EMBL" id="JTHE03000076">
    <property type="protein sequence ID" value="MCM1983730.1"/>
    <property type="molecule type" value="Genomic_DNA"/>
</dbReference>
<dbReference type="GO" id="GO:0005886">
    <property type="term" value="C:plasma membrane"/>
    <property type="evidence" value="ECO:0007669"/>
    <property type="project" value="UniProtKB-SubCell"/>
</dbReference>
<dbReference type="InterPro" id="IPR026046">
    <property type="entry name" value="UBIAD1"/>
</dbReference>
<dbReference type="PIRSF" id="PIRSF005355">
    <property type="entry name" value="UBIAD1"/>
    <property type="match status" value="1"/>
</dbReference>
<feature type="transmembrane region" description="Helical" evidence="6">
    <location>
        <begin position="245"/>
        <end position="265"/>
    </location>
</feature>
<dbReference type="InterPro" id="IPR000537">
    <property type="entry name" value="UbiA_prenyltransferase"/>
</dbReference>
<feature type="transmembrane region" description="Helical" evidence="6">
    <location>
        <begin position="21"/>
        <end position="39"/>
    </location>
</feature>
<keyword evidence="5 6" id="KW-0472">Membrane</keyword>
<comment type="catalytic activity">
    <reaction evidence="6">
        <text>2-carboxy-1,4-naphthoquinone + phytyl diphosphate + H(+) = demethylphylloquinone + CO2 + diphosphate</text>
        <dbReference type="Rhea" id="RHEA:47740"/>
        <dbReference type="ChEBI" id="CHEBI:15378"/>
        <dbReference type="ChEBI" id="CHEBI:16526"/>
        <dbReference type="ChEBI" id="CHEBI:31087"/>
        <dbReference type="ChEBI" id="CHEBI:33019"/>
        <dbReference type="ChEBI" id="CHEBI:75434"/>
        <dbReference type="ChEBI" id="CHEBI:87842"/>
        <dbReference type="EC" id="2.5.1.130"/>
    </reaction>
</comment>
<dbReference type="InterPro" id="IPR011937">
    <property type="entry name" value="DHNA_phytyltransferase_MenA"/>
</dbReference>
<feature type="transmembrane region" description="Helical" evidence="6">
    <location>
        <begin position="119"/>
        <end position="135"/>
    </location>
</feature>
<sequence length="309" mass="33936">MTAPPLEKSRRQLWLAALKPPMYSVAVVPIWVGTAIARWETGEVDWGTFTQFLTAAIAIVAWSNISNDVFDSETGIDRNKHHSLVNLTANKSLVFWIGNGCLLIGLGLILRIAYDQQDITVLALIGAACLLGYLYQGPPFRLGYQGLGEILCFFAYGPITLSAVYYSQTQSWSGVNLLASILLGWVTSLILYCSHFHQVEDDRKAGKRSPIVRLGTARGAQLLPGICGILFGLLLLFVLMGQFPVWTLLMGGSLPYAVKLCRFIGAHHHQPQLVQNCKFIAVALHFWSGLLLGLGFMLAAQPWESFGLA</sequence>
<evidence type="ECO:0000256" key="2">
    <source>
        <dbReference type="ARBA" id="ARBA00022679"/>
    </source>
</evidence>
<keyword evidence="6" id="KW-1003">Cell membrane</keyword>
<comment type="pathway">
    <text evidence="6">Cofactor biosynthesis; phylloquinone biosynthesis.</text>
</comment>
<dbReference type="Proteomes" id="UP000031561">
    <property type="component" value="Unassembled WGS sequence"/>
</dbReference>
<organism evidence="7 8">
    <name type="scientific">Lyngbya confervoides BDU141951</name>
    <dbReference type="NCBI Taxonomy" id="1574623"/>
    <lineage>
        <taxon>Bacteria</taxon>
        <taxon>Bacillati</taxon>
        <taxon>Cyanobacteriota</taxon>
        <taxon>Cyanophyceae</taxon>
        <taxon>Oscillatoriophycideae</taxon>
        <taxon>Oscillatoriales</taxon>
        <taxon>Microcoleaceae</taxon>
        <taxon>Lyngbya</taxon>
    </lineage>
</organism>
<evidence type="ECO:0000256" key="4">
    <source>
        <dbReference type="ARBA" id="ARBA00022989"/>
    </source>
</evidence>
<proteinExistence type="inferred from homology"/>
<evidence type="ECO:0000313" key="7">
    <source>
        <dbReference type="EMBL" id="MCM1983730.1"/>
    </source>
</evidence>
<gene>
    <name evidence="6 7" type="primary">menA</name>
    <name evidence="7" type="ORF">QQ91_0012970</name>
</gene>
<dbReference type="Pfam" id="PF01040">
    <property type="entry name" value="UbiA"/>
    <property type="match status" value="1"/>
</dbReference>
<protein>
    <recommendedName>
        <fullName evidence="6">2-carboxy-1,4-naphthoquinone phytyltransferase</fullName>
        <ecNumber evidence="6">2.5.1.130</ecNumber>
    </recommendedName>
    <alternativeName>
        <fullName evidence="6">1,4-dihydroxy-2-naphthoate phytyltransferase</fullName>
        <shortName evidence="6">DHNA phytyltransferase</shortName>
    </alternativeName>
</protein>
<keyword evidence="8" id="KW-1185">Reference proteome</keyword>
<dbReference type="PANTHER" id="PTHR13929:SF0">
    <property type="entry name" value="UBIA PRENYLTRANSFERASE DOMAIN-CONTAINING PROTEIN 1"/>
    <property type="match status" value="1"/>
</dbReference>
<evidence type="ECO:0000256" key="6">
    <source>
        <dbReference type="HAMAP-Rule" id="MF_01938"/>
    </source>
</evidence>
<feature type="transmembrane region" description="Helical" evidence="6">
    <location>
        <begin position="51"/>
        <end position="70"/>
    </location>
</feature>
<dbReference type="PANTHER" id="PTHR13929">
    <property type="entry name" value="1,4-DIHYDROXY-2-NAPHTHOATE OCTAPRENYLTRANSFERASE"/>
    <property type="match status" value="1"/>
</dbReference>
<comment type="caution">
    <text evidence="7">The sequence shown here is derived from an EMBL/GenBank/DDBJ whole genome shotgun (WGS) entry which is preliminary data.</text>
</comment>